<dbReference type="Proteomes" id="UP001295444">
    <property type="component" value="Chromosome 09"/>
</dbReference>
<feature type="region of interest" description="Disordered" evidence="1">
    <location>
        <begin position="48"/>
        <end position="91"/>
    </location>
</feature>
<evidence type="ECO:0000313" key="2">
    <source>
        <dbReference type="EMBL" id="CAH2316016.1"/>
    </source>
</evidence>
<evidence type="ECO:0000256" key="1">
    <source>
        <dbReference type="SAM" id="MobiDB-lite"/>
    </source>
</evidence>
<evidence type="ECO:0000313" key="3">
    <source>
        <dbReference type="Proteomes" id="UP001295444"/>
    </source>
</evidence>
<proteinExistence type="predicted"/>
<reference evidence="2" key="1">
    <citation type="submission" date="2022-03" db="EMBL/GenBank/DDBJ databases">
        <authorList>
            <person name="Alioto T."/>
            <person name="Alioto T."/>
            <person name="Gomez Garrido J."/>
        </authorList>
    </citation>
    <scope>NUCLEOTIDE SEQUENCE</scope>
</reference>
<sequence length="131" mass="14780">MSGTSQTNSRGLLDRRVRERRPLSPCHNWISVWRRALVPVHQPMMSTHFWDNRTSNSEQAAPGGKAKMTDGSAVNPPQQSANEWAGPSRPNLKQYVGNFGRDWRGGAHLQPRNQLRKLNGYAHLHTCGRSI</sequence>
<dbReference type="EMBL" id="OW240920">
    <property type="protein sequence ID" value="CAH2316016.1"/>
    <property type="molecule type" value="Genomic_DNA"/>
</dbReference>
<organism evidence="2 3">
    <name type="scientific">Pelobates cultripes</name>
    <name type="common">Western spadefoot toad</name>
    <dbReference type="NCBI Taxonomy" id="61616"/>
    <lineage>
        <taxon>Eukaryota</taxon>
        <taxon>Metazoa</taxon>
        <taxon>Chordata</taxon>
        <taxon>Craniata</taxon>
        <taxon>Vertebrata</taxon>
        <taxon>Euteleostomi</taxon>
        <taxon>Amphibia</taxon>
        <taxon>Batrachia</taxon>
        <taxon>Anura</taxon>
        <taxon>Pelobatoidea</taxon>
        <taxon>Pelobatidae</taxon>
        <taxon>Pelobates</taxon>
    </lineage>
</organism>
<dbReference type="AlphaFoldDB" id="A0AAD1T3H9"/>
<gene>
    <name evidence="2" type="ORF">PECUL_23A021721</name>
</gene>
<keyword evidence="3" id="KW-1185">Reference proteome</keyword>
<name>A0AAD1T3H9_PELCU</name>
<protein>
    <submittedName>
        <fullName evidence="2">Uncharacterized protein</fullName>
    </submittedName>
</protein>
<accession>A0AAD1T3H9</accession>